<feature type="compositionally biased region" description="Polar residues" evidence="1">
    <location>
        <begin position="391"/>
        <end position="403"/>
    </location>
</feature>
<gene>
    <name evidence="3" type="ORF">BDU57DRAFT_464679</name>
</gene>
<dbReference type="Gene3D" id="3.40.525.10">
    <property type="entry name" value="CRAL-TRIO lipid binding domain"/>
    <property type="match status" value="1"/>
</dbReference>
<feature type="domain" description="CRAL-TRIO" evidence="2">
    <location>
        <begin position="98"/>
        <end position="287"/>
    </location>
</feature>
<feature type="region of interest" description="Disordered" evidence="1">
    <location>
        <begin position="306"/>
        <end position="326"/>
    </location>
</feature>
<dbReference type="Proteomes" id="UP000800096">
    <property type="component" value="Unassembled WGS sequence"/>
</dbReference>
<sequence>MADLQRVESMQYPAGHLSHLSDNQQLKLTEFRQICQEQKYYTPAAGGKAASHDDETLLRYLRARRFVPQEAFKQFKDTEDWRKENKLDHIFETIDIDEFEQTRRLYPQWLGRRDKRGIPLFLFEVAPLNTKNISAYEKNLAKSRTTVPNVLTKNVRLFALYESLTRYVTPLCSMVPRSHPETPISQSNNIVDISGVGLKQFWNLKGHMQDASVLATAHYPETLDRIFIVGAPGFFPTVWGWVKRWFDPITVSKIFILSPANVYSTLSQYVDHENIPKKYGGGLDFEWGSMPNIEPDIEKVVRWQNPDTQNGKNTFPIGPIRWEEGPNGEMQAWGVGSENGAPRRRLIFTIPEPVGWKTGPFPNTPAFEKGDPLTTVGSATHPPDTGDDVSETTPSDTPSASNTPSIAAEPASAPAPSIAPAPIQSQLPIRLGTSETRYAQQDQTHASGQLADGTPHAAVNDHGHGDKTVTMEPNTVGQAPKEKPVPEPEQPPAPGYIDQAKSAAAAASTTVTSTVSSVAGTVVGAVSGNKAAEPVAEEPVRTKSPTEQALDRKIDASKDQDVEAFLRQQHASK</sequence>
<dbReference type="PANTHER" id="PTHR45657">
    <property type="entry name" value="CRAL-TRIO DOMAIN-CONTAINING PROTEIN YKL091C-RELATED"/>
    <property type="match status" value="1"/>
</dbReference>
<dbReference type="SMART" id="SM00516">
    <property type="entry name" value="SEC14"/>
    <property type="match status" value="1"/>
</dbReference>
<feature type="compositionally biased region" description="Basic and acidic residues" evidence="1">
    <location>
        <begin position="549"/>
        <end position="558"/>
    </location>
</feature>
<dbReference type="InterPro" id="IPR036273">
    <property type="entry name" value="CRAL/TRIO_N_dom_sf"/>
</dbReference>
<dbReference type="Gene3D" id="1.10.8.20">
    <property type="entry name" value="N-terminal domain of phosphatidylinositol transfer protein sec14p"/>
    <property type="match status" value="1"/>
</dbReference>
<dbReference type="OrthoDB" id="30289at2759"/>
<accession>A0A6A5QZU2</accession>
<dbReference type="EMBL" id="ML979132">
    <property type="protein sequence ID" value="KAF1920338.1"/>
    <property type="molecule type" value="Genomic_DNA"/>
</dbReference>
<dbReference type="InterPro" id="IPR051026">
    <property type="entry name" value="PI/PC_transfer"/>
</dbReference>
<dbReference type="SMART" id="SM01100">
    <property type="entry name" value="CRAL_TRIO_N"/>
    <property type="match status" value="1"/>
</dbReference>
<dbReference type="InterPro" id="IPR011074">
    <property type="entry name" value="CRAL/TRIO_N_dom"/>
</dbReference>
<dbReference type="Pfam" id="PF03765">
    <property type="entry name" value="CRAL_TRIO_N"/>
    <property type="match status" value="1"/>
</dbReference>
<reference evidence="3" key="1">
    <citation type="journal article" date="2020" name="Stud. Mycol.">
        <title>101 Dothideomycetes genomes: a test case for predicting lifestyles and emergence of pathogens.</title>
        <authorList>
            <person name="Haridas S."/>
            <person name="Albert R."/>
            <person name="Binder M."/>
            <person name="Bloem J."/>
            <person name="Labutti K."/>
            <person name="Salamov A."/>
            <person name="Andreopoulos B."/>
            <person name="Baker S."/>
            <person name="Barry K."/>
            <person name="Bills G."/>
            <person name="Bluhm B."/>
            <person name="Cannon C."/>
            <person name="Castanera R."/>
            <person name="Culley D."/>
            <person name="Daum C."/>
            <person name="Ezra D."/>
            <person name="Gonzalez J."/>
            <person name="Henrissat B."/>
            <person name="Kuo A."/>
            <person name="Liang C."/>
            <person name="Lipzen A."/>
            <person name="Lutzoni F."/>
            <person name="Magnuson J."/>
            <person name="Mondo S."/>
            <person name="Nolan M."/>
            <person name="Ohm R."/>
            <person name="Pangilinan J."/>
            <person name="Park H.-J."/>
            <person name="Ramirez L."/>
            <person name="Alfaro M."/>
            <person name="Sun H."/>
            <person name="Tritt A."/>
            <person name="Yoshinaga Y."/>
            <person name="Zwiers L.-H."/>
            <person name="Turgeon B."/>
            <person name="Goodwin S."/>
            <person name="Spatafora J."/>
            <person name="Crous P."/>
            <person name="Grigoriev I."/>
        </authorList>
    </citation>
    <scope>NUCLEOTIDE SEQUENCE</scope>
    <source>
        <strain evidence="3">HMLAC05119</strain>
    </source>
</reference>
<feature type="compositionally biased region" description="Low complexity" evidence="1">
    <location>
        <begin position="404"/>
        <end position="420"/>
    </location>
</feature>
<evidence type="ECO:0000313" key="4">
    <source>
        <dbReference type="Proteomes" id="UP000800096"/>
    </source>
</evidence>
<dbReference type="InterPro" id="IPR036865">
    <property type="entry name" value="CRAL-TRIO_dom_sf"/>
</dbReference>
<feature type="region of interest" description="Disordered" evidence="1">
    <location>
        <begin position="353"/>
        <end position="420"/>
    </location>
</feature>
<dbReference type="PANTHER" id="PTHR45657:SF3">
    <property type="entry name" value="TRANSPORTER, PUTATIVE (AFU_ORTHOLOGUE AFUA_5G09260)-RELATED"/>
    <property type="match status" value="1"/>
</dbReference>
<feature type="compositionally biased region" description="Low complexity" evidence="1">
    <location>
        <begin position="502"/>
        <end position="515"/>
    </location>
</feature>
<feature type="compositionally biased region" description="Polar residues" evidence="1">
    <location>
        <begin position="438"/>
        <end position="447"/>
    </location>
</feature>
<dbReference type="PROSITE" id="PS50191">
    <property type="entry name" value="CRAL_TRIO"/>
    <property type="match status" value="1"/>
</dbReference>
<evidence type="ECO:0000256" key="1">
    <source>
        <dbReference type="SAM" id="MobiDB-lite"/>
    </source>
</evidence>
<evidence type="ECO:0000313" key="3">
    <source>
        <dbReference type="EMBL" id="KAF1920338.1"/>
    </source>
</evidence>
<protein>
    <submittedName>
        <fullName evidence="3">CRAL-TRIO domain-containing protein</fullName>
    </submittedName>
</protein>
<feature type="compositionally biased region" description="Basic and acidic residues" evidence="1">
    <location>
        <begin position="459"/>
        <end position="469"/>
    </location>
</feature>
<feature type="region of interest" description="Disordered" evidence="1">
    <location>
        <begin position="527"/>
        <end position="558"/>
    </location>
</feature>
<organism evidence="3 4">
    <name type="scientific">Ampelomyces quisqualis</name>
    <name type="common">Powdery mildew agent</name>
    <dbReference type="NCBI Taxonomy" id="50730"/>
    <lineage>
        <taxon>Eukaryota</taxon>
        <taxon>Fungi</taxon>
        <taxon>Dikarya</taxon>
        <taxon>Ascomycota</taxon>
        <taxon>Pezizomycotina</taxon>
        <taxon>Dothideomycetes</taxon>
        <taxon>Pleosporomycetidae</taxon>
        <taxon>Pleosporales</taxon>
        <taxon>Pleosporineae</taxon>
        <taxon>Phaeosphaeriaceae</taxon>
        <taxon>Ampelomyces</taxon>
    </lineage>
</organism>
<dbReference type="AlphaFoldDB" id="A0A6A5QZU2"/>
<dbReference type="CDD" id="cd00170">
    <property type="entry name" value="SEC14"/>
    <property type="match status" value="1"/>
</dbReference>
<feature type="region of interest" description="Disordered" evidence="1">
    <location>
        <begin position="438"/>
        <end position="515"/>
    </location>
</feature>
<dbReference type="SUPFAM" id="SSF52087">
    <property type="entry name" value="CRAL/TRIO domain"/>
    <property type="match status" value="1"/>
</dbReference>
<dbReference type="SUPFAM" id="SSF46938">
    <property type="entry name" value="CRAL/TRIO N-terminal domain"/>
    <property type="match status" value="1"/>
</dbReference>
<name>A0A6A5QZU2_AMPQU</name>
<proteinExistence type="predicted"/>
<evidence type="ECO:0000259" key="2">
    <source>
        <dbReference type="PROSITE" id="PS50191"/>
    </source>
</evidence>
<dbReference type="InterPro" id="IPR001251">
    <property type="entry name" value="CRAL-TRIO_dom"/>
</dbReference>
<keyword evidence="4" id="KW-1185">Reference proteome</keyword>
<dbReference type="Pfam" id="PF00650">
    <property type="entry name" value="CRAL_TRIO"/>
    <property type="match status" value="1"/>
</dbReference>